<evidence type="ECO:0000256" key="1">
    <source>
        <dbReference type="ARBA" id="ARBA00022669"/>
    </source>
</evidence>
<dbReference type="PANTHER" id="PTHR23301">
    <property type="entry name" value="CHITIN BINDING PERITROPHIN-A"/>
    <property type="match status" value="1"/>
</dbReference>
<feature type="domain" description="Chitin-binding type-2" evidence="7">
    <location>
        <begin position="19"/>
        <end position="80"/>
    </location>
</feature>
<reference evidence="9" key="4">
    <citation type="submission" date="2023-09" db="UniProtKB">
        <authorList>
            <consortium name="EnsemblMetazoa"/>
        </authorList>
    </citation>
    <scope>IDENTIFICATION</scope>
    <source>
        <strain evidence="9">Israel</strain>
    </source>
</reference>
<proteinExistence type="evidence at transcript level"/>
<dbReference type="EMBL" id="EU047543">
    <property type="protein sequence ID" value="ABV44753.1"/>
    <property type="molecule type" value="mRNA"/>
</dbReference>
<evidence type="ECO:0000256" key="4">
    <source>
        <dbReference type="ARBA" id="ARBA00023157"/>
    </source>
</evidence>
<dbReference type="AlphaFoldDB" id="A8CAG4"/>
<dbReference type="GO" id="GO:0005576">
    <property type="term" value="C:extracellular region"/>
    <property type="evidence" value="ECO:0007669"/>
    <property type="project" value="InterPro"/>
</dbReference>
<dbReference type="PANTHER" id="PTHR23301:SF0">
    <property type="entry name" value="CHITIN-BINDING TYPE-2 DOMAIN-CONTAINING PROTEIN-RELATED"/>
    <property type="match status" value="1"/>
</dbReference>
<dbReference type="OrthoDB" id="7784408at2759"/>
<evidence type="ECO:0000313" key="8">
    <source>
        <dbReference type="EMBL" id="ABV44753.1"/>
    </source>
</evidence>
<accession>A8CAG4</accession>
<evidence type="ECO:0000313" key="10">
    <source>
        <dbReference type="Proteomes" id="UP000092462"/>
    </source>
</evidence>
<dbReference type="GO" id="GO:0008061">
    <property type="term" value="F:chitin binding"/>
    <property type="evidence" value="ECO:0007669"/>
    <property type="project" value="UniProtKB-KW"/>
</dbReference>
<reference evidence="8" key="1">
    <citation type="journal article" date="2007" name="BMC Genomics">
        <title>Exploring the midgut transcriptome of Phlebotomus papatasi: comparative analysis of expression profiles of sugar-fed, blood-fed and Leishmania-major-infected sandflies.</title>
        <authorList>
            <person name="Ramalho-Ortigao M."/>
            <person name="Jochim R.C."/>
            <person name="Anderson J.M."/>
            <person name="Lawyer P.G."/>
            <person name="Pham V.M."/>
            <person name="Kamhawi S."/>
            <person name="Valenzuela J.G."/>
        </authorList>
    </citation>
    <scope>NUCLEOTIDE SEQUENCE</scope>
    <source>
        <tissue evidence="8">Midgut</tissue>
    </source>
</reference>
<dbReference type="Proteomes" id="UP000092462">
    <property type="component" value="Unassembled WGS sequence"/>
</dbReference>
<sequence>MKTCLVFLFAIVALAAAANVSCPPVDDEHGEAVVLPHESDCSKFYLCSNGVPWELSCKEGLYFNTETNTCDWQENVNCSNVGTTPGGQK</sequence>
<gene>
    <name evidence="8" type="primary">Per2</name>
</gene>
<evidence type="ECO:0000313" key="9">
    <source>
        <dbReference type="EnsemblMetazoa" id="PPAI009723-PA"/>
    </source>
</evidence>
<evidence type="ECO:0000256" key="3">
    <source>
        <dbReference type="ARBA" id="ARBA00022737"/>
    </source>
</evidence>
<dbReference type="EnsemblMetazoa" id="PPAI009723-RA">
    <property type="protein sequence ID" value="PPAI009723-PA"/>
    <property type="gene ID" value="PPAI009723"/>
</dbReference>
<dbReference type="SMART" id="SM00494">
    <property type="entry name" value="ChtBD2"/>
    <property type="match status" value="1"/>
</dbReference>
<reference evidence="8" key="2">
    <citation type="submission" date="2007-07" db="EMBL/GenBank/DDBJ databases">
        <authorList>
            <person name="Jochim R.C."/>
            <person name="Valenzuela J.G."/>
            <person name="Ramalho-Ortigao J.M."/>
            <person name="Kamhawi S."/>
            <person name="Anderson J.M."/>
        </authorList>
    </citation>
    <scope>NUCLEOTIDE SEQUENCE</scope>
    <source>
        <tissue evidence="8">Midgut</tissue>
    </source>
</reference>
<dbReference type="CAZy" id="CBM14">
    <property type="family name" value="Carbohydrate-Binding Module Family 14"/>
</dbReference>
<protein>
    <submittedName>
        <fullName evidence="8">Peritrophin-like protein</fullName>
    </submittedName>
</protein>
<dbReference type="InterPro" id="IPR051940">
    <property type="entry name" value="Chitin_bind-dev_reg"/>
</dbReference>
<keyword evidence="2 6" id="KW-0732">Signal</keyword>
<evidence type="ECO:0000256" key="5">
    <source>
        <dbReference type="ARBA" id="ARBA00023180"/>
    </source>
</evidence>
<keyword evidence="4" id="KW-1015">Disulfide bond</keyword>
<reference evidence="10" key="3">
    <citation type="submission" date="2012-04" db="EMBL/GenBank/DDBJ databases">
        <title>Phlebotomus papatasi, whole genome shotgun sequencing project.</title>
        <authorList>
            <person name="Fulton L."/>
            <person name="Warren W."/>
            <person name="Minx P."/>
            <person name="Wilson R."/>
            <person name="Clifton S."/>
            <person name="Abrudan J."/>
            <person name="Ramalho-Ortigao M."/>
            <person name="Lawyer P."/>
            <person name="Kamhawi S."/>
            <person name="Rowton E."/>
            <person name="Lehane M."/>
            <person name="Bates P."/>
            <person name="Valenzeula J."/>
            <person name="Dillon R."/>
            <person name="Lobo N."/>
            <person name="Collins F."/>
            <person name="McDowell M.A."/>
        </authorList>
    </citation>
    <scope>NUCLEOTIDE SEQUENCE [LARGE SCALE GENOMIC DNA]</scope>
    <source>
        <strain evidence="10">Israel</strain>
    </source>
</reference>
<dbReference type="VEuPathDB" id="VectorBase:PPAI009723"/>
<evidence type="ECO:0000256" key="6">
    <source>
        <dbReference type="SAM" id="SignalP"/>
    </source>
</evidence>
<organism evidence="8">
    <name type="scientific">Phlebotomus papatasi</name>
    <name type="common">Sandfly</name>
    <dbReference type="NCBI Taxonomy" id="29031"/>
    <lineage>
        <taxon>Eukaryota</taxon>
        <taxon>Metazoa</taxon>
        <taxon>Ecdysozoa</taxon>
        <taxon>Arthropoda</taxon>
        <taxon>Hexapoda</taxon>
        <taxon>Insecta</taxon>
        <taxon>Pterygota</taxon>
        <taxon>Neoptera</taxon>
        <taxon>Endopterygota</taxon>
        <taxon>Diptera</taxon>
        <taxon>Nematocera</taxon>
        <taxon>Psychodoidea</taxon>
        <taxon>Psychodidae</taxon>
        <taxon>Phlebotomus</taxon>
        <taxon>Phlebotomus</taxon>
    </lineage>
</organism>
<feature type="signal peptide" evidence="6">
    <location>
        <begin position="1"/>
        <end position="17"/>
    </location>
</feature>
<dbReference type="Gene3D" id="2.170.140.10">
    <property type="entry name" value="Chitin binding domain"/>
    <property type="match status" value="1"/>
</dbReference>
<evidence type="ECO:0000256" key="2">
    <source>
        <dbReference type="ARBA" id="ARBA00022729"/>
    </source>
</evidence>
<keyword evidence="3" id="KW-0677">Repeat</keyword>
<keyword evidence="5" id="KW-0325">Glycoprotein</keyword>
<dbReference type="SUPFAM" id="SSF57625">
    <property type="entry name" value="Invertebrate chitin-binding proteins"/>
    <property type="match status" value="1"/>
</dbReference>
<feature type="chain" id="PRO_5014566146" evidence="6">
    <location>
        <begin position="18"/>
        <end position="89"/>
    </location>
</feature>
<evidence type="ECO:0000259" key="7">
    <source>
        <dbReference type="PROSITE" id="PS50940"/>
    </source>
</evidence>
<dbReference type="InterPro" id="IPR036508">
    <property type="entry name" value="Chitin-bd_dom_sf"/>
</dbReference>
<dbReference type="EMBL" id="AJVK01017060">
    <property type="status" value="NOT_ANNOTATED_CDS"/>
    <property type="molecule type" value="Genomic_DNA"/>
</dbReference>
<dbReference type="PROSITE" id="PS50940">
    <property type="entry name" value="CHIT_BIND_II"/>
    <property type="match status" value="1"/>
</dbReference>
<keyword evidence="1" id="KW-0147">Chitin-binding</keyword>
<name>A8CAG4_PHLPP</name>
<dbReference type="VEuPathDB" id="VectorBase:PPAPM1_001526"/>
<dbReference type="InterPro" id="IPR002557">
    <property type="entry name" value="Chitin-bd_dom"/>
</dbReference>
<dbReference type="Pfam" id="PF01607">
    <property type="entry name" value="CBM_14"/>
    <property type="match status" value="1"/>
</dbReference>
<keyword evidence="10" id="KW-1185">Reference proteome</keyword>